<dbReference type="AlphaFoldDB" id="A0A1H6JWK3"/>
<dbReference type="EMBL" id="FNXF01000002">
    <property type="protein sequence ID" value="SEH63443.1"/>
    <property type="molecule type" value="Genomic_DNA"/>
</dbReference>
<dbReference type="Gene3D" id="3.50.50.60">
    <property type="entry name" value="FAD/NAD(P)-binding domain"/>
    <property type="match status" value="1"/>
</dbReference>
<dbReference type="Proteomes" id="UP000199371">
    <property type="component" value="Unassembled WGS sequence"/>
</dbReference>
<accession>A0A1H6JWK3</accession>
<dbReference type="RefSeq" id="WP_092789933.1">
    <property type="nucleotide sequence ID" value="NZ_FNXF01000002.1"/>
</dbReference>
<organism evidence="2 3">
    <name type="scientific">Rheinheimera pacifica</name>
    <dbReference type="NCBI Taxonomy" id="173990"/>
    <lineage>
        <taxon>Bacteria</taxon>
        <taxon>Pseudomonadati</taxon>
        <taxon>Pseudomonadota</taxon>
        <taxon>Gammaproteobacteria</taxon>
        <taxon>Chromatiales</taxon>
        <taxon>Chromatiaceae</taxon>
        <taxon>Rheinheimera</taxon>
    </lineage>
</organism>
<dbReference type="OrthoDB" id="5792777at2"/>
<dbReference type="PANTHER" id="PTHR42923">
    <property type="entry name" value="PROTOPORPHYRINOGEN OXIDASE"/>
    <property type="match status" value="1"/>
</dbReference>
<dbReference type="InterPro" id="IPR002937">
    <property type="entry name" value="Amino_oxidase"/>
</dbReference>
<dbReference type="PANTHER" id="PTHR42923:SF17">
    <property type="entry name" value="AMINE OXIDASE DOMAIN-CONTAINING PROTEIN"/>
    <property type="match status" value="1"/>
</dbReference>
<name>A0A1H6JWK3_9GAMM</name>
<dbReference type="Pfam" id="PF01593">
    <property type="entry name" value="Amino_oxidase"/>
    <property type="match status" value="1"/>
</dbReference>
<sequence>MAERGITYSIAVIGSGMAGLAAAYRARCAGHNVTVFETHNNHGMDAHSLSVNSGLVDVPLRVMSPESWPSLLALAKEVGVGTFNVQTHTSCSWTNRHTWFRSGEVPLLGWPFIGSWRYLNRNALRIGLGIWQLRRLTRQLEHHSKDATLKDATLADILQQHNFDPLFWRGLVLPILTTICTCEEKHLLKWPAAQLLLLLNGILYSSQLCRLEGGTSALVQALAKGLPLHSGSPVVQVKTGGQGVKVYNERGNGGVFDRVIVATQANQLSFLDDAQFGAERDMLQNIGFDSGELWVHQDSRFMPLKQQDWTALNFQLDRTLTKPMFTVWVNRVEPTLSDSAPVFQTWNPLFEPKPDTVLARIPLQRAVVTPGTAQVHRALQQWHCQSGRQVFFCGSWAYEGVPLLESAVQSANVVVDMINQPAAPH</sequence>
<proteinExistence type="predicted"/>
<evidence type="ECO:0000313" key="2">
    <source>
        <dbReference type="EMBL" id="SEH63443.1"/>
    </source>
</evidence>
<dbReference type="InterPro" id="IPR036188">
    <property type="entry name" value="FAD/NAD-bd_sf"/>
</dbReference>
<feature type="domain" description="Amine oxidase" evidence="1">
    <location>
        <begin position="17"/>
        <end position="289"/>
    </location>
</feature>
<dbReference type="SUPFAM" id="SSF51905">
    <property type="entry name" value="FAD/NAD(P)-binding domain"/>
    <property type="match status" value="1"/>
</dbReference>
<evidence type="ECO:0000259" key="1">
    <source>
        <dbReference type="Pfam" id="PF01593"/>
    </source>
</evidence>
<evidence type="ECO:0000313" key="3">
    <source>
        <dbReference type="Proteomes" id="UP000199371"/>
    </source>
</evidence>
<dbReference type="STRING" id="173990.SAMN05660691_00521"/>
<reference evidence="3" key="1">
    <citation type="submission" date="2016-10" db="EMBL/GenBank/DDBJ databases">
        <authorList>
            <person name="Varghese N."/>
            <person name="Submissions S."/>
        </authorList>
    </citation>
    <scope>NUCLEOTIDE SEQUENCE [LARGE SCALE GENOMIC DNA]</scope>
    <source>
        <strain evidence="3">DSM 17616</strain>
    </source>
</reference>
<gene>
    <name evidence="2" type="ORF">SAMN05660691_00521</name>
</gene>
<dbReference type="GO" id="GO:0016491">
    <property type="term" value="F:oxidoreductase activity"/>
    <property type="evidence" value="ECO:0007669"/>
    <property type="project" value="InterPro"/>
</dbReference>
<dbReference type="InterPro" id="IPR050464">
    <property type="entry name" value="Zeta_carotene_desat/Oxidored"/>
</dbReference>
<keyword evidence="3" id="KW-1185">Reference proteome</keyword>
<protein>
    <submittedName>
        <fullName evidence="2">Predicted NAD/FAD-binding protein</fullName>
    </submittedName>
</protein>